<accession>A0A5N4CS94</accession>
<name>A0A5N4CS94_CAMDR</name>
<sequence length="151" mass="16118">MESKGWHSGRDKLSCQITSGHFRSPGSAFCLSFGWSCGGAGRGQGAVSLQPSPSLLFKASGLSVLSVCCESVRRGFLYCTMRIIMTHWAEGRWSGETQSQSHLTHDPRAQGRLEGACKVEEPDVSTEGCISDAFVFGVDGKMEGGCGIHQG</sequence>
<protein>
    <submittedName>
        <fullName evidence="1">Uncharacterized protein</fullName>
    </submittedName>
</protein>
<keyword evidence="2" id="KW-1185">Reference proteome</keyword>
<proteinExistence type="predicted"/>
<gene>
    <name evidence="1" type="ORF">Cadr_000022052</name>
</gene>
<dbReference type="EMBL" id="JWIN03000020">
    <property type="protein sequence ID" value="KAB1261693.1"/>
    <property type="molecule type" value="Genomic_DNA"/>
</dbReference>
<evidence type="ECO:0000313" key="1">
    <source>
        <dbReference type="EMBL" id="KAB1261693.1"/>
    </source>
</evidence>
<reference evidence="1 2" key="1">
    <citation type="journal article" date="2019" name="Mol. Ecol. Resour.">
        <title>Improving Illumina assemblies with Hi-C and long reads: an example with the North African dromedary.</title>
        <authorList>
            <person name="Elbers J.P."/>
            <person name="Rogers M.F."/>
            <person name="Perelman P.L."/>
            <person name="Proskuryakova A.A."/>
            <person name="Serdyukova N.A."/>
            <person name="Johnson W.E."/>
            <person name="Horin P."/>
            <person name="Corander J."/>
            <person name="Murphy D."/>
            <person name="Burger P.A."/>
        </authorList>
    </citation>
    <scope>NUCLEOTIDE SEQUENCE [LARGE SCALE GENOMIC DNA]</scope>
    <source>
        <strain evidence="1">Drom800</strain>
        <tissue evidence="1">Blood</tissue>
    </source>
</reference>
<dbReference type="Proteomes" id="UP000299084">
    <property type="component" value="Unassembled WGS sequence"/>
</dbReference>
<evidence type="ECO:0000313" key="2">
    <source>
        <dbReference type="Proteomes" id="UP000299084"/>
    </source>
</evidence>
<organism evidence="1 2">
    <name type="scientific">Camelus dromedarius</name>
    <name type="common">Dromedary</name>
    <name type="synonym">Arabian camel</name>
    <dbReference type="NCBI Taxonomy" id="9838"/>
    <lineage>
        <taxon>Eukaryota</taxon>
        <taxon>Metazoa</taxon>
        <taxon>Chordata</taxon>
        <taxon>Craniata</taxon>
        <taxon>Vertebrata</taxon>
        <taxon>Euteleostomi</taxon>
        <taxon>Mammalia</taxon>
        <taxon>Eutheria</taxon>
        <taxon>Laurasiatheria</taxon>
        <taxon>Artiodactyla</taxon>
        <taxon>Tylopoda</taxon>
        <taxon>Camelidae</taxon>
        <taxon>Camelus</taxon>
    </lineage>
</organism>
<dbReference type="AlphaFoldDB" id="A0A5N4CS94"/>
<comment type="caution">
    <text evidence="1">The sequence shown here is derived from an EMBL/GenBank/DDBJ whole genome shotgun (WGS) entry which is preliminary data.</text>
</comment>